<dbReference type="EMBL" id="CP001146">
    <property type="protein sequence ID" value="ACI19633.1"/>
    <property type="molecule type" value="Genomic_DNA"/>
</dbReference>
<dbReference type="eggNOG" id="COG1520">
    <property type="taxonomic scope" value="Bacteria"/>
</dbReference>
<dbReference type="Pfam" id="PF17957">
    <property type="entry name" value="Big_7"/>
    <property type="match status" value="2"/>
</dbReference>
<proteinExistence type="predicted"/>
<protein>
    <submittedName>
        <fullName evidence="1">Fibronectin type III domain protein</fullName>
    </submittedName>
</protein>
<dbReference type="Proteomes" id="UP000001733">
    <property type="component" value="Chromosome"/>
</dbReference>
<evidence type="ECO:0000313" key="1">
    <source>
        <dbReference type="EMBL" id="ACI19633.1"/>
    </source>
</evidence>
<accession>B5YBM9</accession>
<evidence type="ECO:0000313" key="2">
    <source>
        <dbReference type="Proteomes" id="UP000001733"/>
    </source>
</evidence>
<sequence>MAILDLQDGSKVSGEVLVKVNASDNVGVTKVEIYIDQNMIKEFSQALYEYAWDTKDLTYGSTHTLKAMAYDKTGNVGETLKITVVIGDNQVPQVTITSPQNEDLVDNITTIVVQVVEKSPKIKVNKTPSSVSKVEFYVDDQIIGTKTEGINGTYICSWNTQSFETENHTITVRAYNAEGNIGSASINVGKNTFLKWKYSAGYVYACPSIGDDGTIYIVANGLYALNPNGSVKWQKQGDGFISMTEAYEWVAVKSQAYNPPKYPLFDDNGDKVGSSYRTSEIWVQKDGKTLINGAQNNAPDGFDLCLLDDSGKTVRGVWVLWMALFQAQEMALREK</sequence>
<dbReference type="AlphaFoldDB" id="B5YBM9"/>
<name>B5YBM9_DICT6</name>
<organism evidence="1 2">
    <name type="scientific">Dictyoglomus thermophilum (strain ATCC 35947 / DSM 3960 / H-6-12)</name>
    <dbReference type="NCBI Taxonomy" id="309799"/>
    <lineage>
        <taxon>Bacteria</taxon>
        <taxon>Pseudomonadati</taxon>
        <taxon>Dictyoglomota</taxon>
        <taxon>Dictyoglomia</taxon>
        <taxon>Dictyoglomales</taxon>
        <taxon>Dictyoglomaceae</taxon>
        <taxon>Dictyoglomus</taxon>
    </lineage>
</organism>
<dbReference type="RefSeq" id="WP_012548265.1">
    <property type="nucleotide sequence ID" value="NC_011297.1"/>
</dbReference>
<dbReference type="PaxDb" id="309799-DICTH_1839"/>
<keyword evidence="2" id="KW-1185">Reference proteome</keyword>
<dbReference type="InterPro" id="IPR013783">
    <property type="entry name" value="Ig-like_fold"/>
</dbReference>
<gene>
    <name evidence="1" type="ordered locus">DICTH_1839</name>
</gene>
<dbReference type="HOGENOM" id="CLU_828283_0_0_0"/>
<dbReference type="STRING" id="309799.DICTH_1839"/>
<dbReference type="KEGG" id="dth:DICTH_1839"/>
<dbReference type="Gene3D" id="2.60.40.10">
    <property type="entry name" value="Immunoglobulins"/>
    <property type="match status" value="2"/>
</dbReference>
<reference evidence="1 2" key="1">
    <citation type="journal article" date="2014" name="Genome Announc.">
        <title>Complete Genome Sequence of the Extreme Thermophile Dictyoglomus thermophilum H-6-12.</title>
        <authorList>
            <person name="Coil D.A."/>
            <person name="Badger J.H."/>
            <person name="Forberger H.C."/>
            <person name="Riggs F."/>
            <person name="Madupu R."/>
            <person name="Fedorova N."/>
            <person name="Ward N."/>
            <person name="Robb F.T."/>
            <person name="Eisen J.A."/>
        </authorList>
    </citation>
    <scope>NUCLEOTIDE SEQUENCE [LARGE SCALE GENOMIC DNA]</scope>
    <source>
        <strain evidence="2">ATCC 35947 / DSM 3960 / H-6-12</strain>
    </source>
</reference>